<evidence type="ECO:0000256" key="1">
    <source>
        <dbReference type="ARBA" id="ARBA00009013"/>
    </source>
</evidence>
<accession>B8CL67</accession>
<dbReference type="Pfam" id="PF01740">
    <property type="entry name" value="STAS"/>
    <property type="match status" value="1"/>
</dbReference>
<evidence type="ECO:0000313" key="5">
    <source>
        <dbReference type="Proteomes" id="UP000000753"/>
    </source>
</evidence>
<feature type="domain" description="STAS" evidence="3">
    <location>
        <begin position="14"/>
        <end position="110"/>
    </location>
</feature>
<keyword evidence="5" id="KW-1185">Reference proteome</keyword>
<evidence type="ECO:0000313" key="4">
    <source>
        <dbReference type="EMBL" id="ACJ28393.1"/>
    </source>
</evidence>
<protein>
    <recommendedName>
        <fullName evidence="2">Anti-sigma factor antagonist</fullName>
    </recommendedName>
</protein>
<evidence type="ECO:0000259" key="3">
    <source>
        <dbReference type="PROSITE" id="PS50801"/>
    </source>
</evidence>
<dbReference type="STRING" id="225849.swp_1613"/>
<evidence type="ECO:0000256" key="2">
    <source>
        <dbReference type="RuleBase" id="RU003749"/>
    </source>
</evidence>
<dbReference type="Gene3D" id="3.30.750.24">
    <property type="entry name" value="STAS domain"/>
    <property type="match status" value="1"/>
</dbReference>
<dbReference type="InterPro" id="IPR036513">
    <property type="entry name" value="STAS_dom_sf"/>
</dbReference>
<proteinExistence type="inferred from homology"/>
<comment type="similarity">
    <text evidence="1 2">Belongs to the anti-sigma-factor antagonist family.</text>
</comment>
<dbReference type="NCBIfam" id="TIGR00377">
    <property type="entry name" value="ant_ant_sig"/>
    <property type="match status" value="1"/>
</dbReference>
<dbReference type="SUPFAM" id="SSF52091">
    <property type="entry name" value="SpoIIaa-like"/>
    <property type="match status" value="1"/>
</dbReference>
<dbReference type="PANTHER" id="PTHR33495">
    <property type="entry name" value="ANTI-SIGMA FACTOR ANTAGONIST TM_1081-RELATED-RELATED"/>
    <property type="match status" value="1"/>
</dbReference>
<dbReference type="InterPro" id="IPR002645">
    <property type="entry name" value="STAS_dom"/>
</dbReference>
<dbReference type="KEGG" id="swp:swp_1613"/>
<reference evidence="4 5" key="1">
    <citation type="journal article" date="2008" name="PLoS ONE">
        <title>Environmental adaptation: genomic analysis of the piezotolerant and psychrotolerant deep-sea iron reducing bacterium Shewanella piezotolerans WP3.</title>
        <authorList>
            <person name="Wang F."/>
            <person name="Wang J."/>
            <person name="Jian H."/>
            <person name="Zhang B."/>
            <person name="Li S."/>
            <person name="Wang F."/>
            <person name="Zeng X."/>
            <person name="Gao L."/>
            <person name="Bartlett D.H."/>
            <person name="Yu J."/>
            <person name="Hu S."/>
            <person name="Xiao X."/>
        </authorList>
    </citation>
    <scope>NUCLEOTIDE SEQUENCE [LARGE SCALE GENOMIC DNA]</scope>
    <source>
        <strain evidence="5">WP3 / JCM 13877</strain>
    </source>
</reference>
<dbReference type="PROSITE" id="PS50801">
    <property type="entry name" value="STAS"/>
    <property type="match status" value="1"/>
</dbReference>
<gene>
    <name evidence="4" type="ordered locus">swp_1613</name>
</gene>
<dbReference type="OrthoDB" id="9796076at2"/>
<dbReference type="AlphaFoldDB" id="B8CL67"/>
<dbReference type="eggNOG" id="COG1366">
    <property type="taxonomic scope" value="Bacteria"/>
</dbReference>
<dbReference type="InterPro" id="IPR003658">
    <property type="entry name" value="Anti-sigma_ant"/>
</dbReference>
<dbReference type="Proteomes" id="UP000000753">
    <property type="component" value="Chromosome"/>
</dbReference>
<organism evidence="4 5">
    <name type="scientific">Shewanella piezotolerans (strain WP3 / JCM 13877)</name>
    <dbReference type="NCBI Taxonomy" id="225849"/>
    <lineage>
        <taxon>Bacteria</taxon>
        <taxon>Pseudomonadati</taxon>
        <taxon>Pseudomonadota</taxon>
        <taxon>Gammaproteobacteria</taxon>
        <taxon>Alteromonadales</taxon>
        <taxon>Shewanellaceae</taxon>
        <taxon>Shewanella</taxon>
    </lineage>
</organism>
<name>B8CL67_SHEPW</name>
<dbReference type="HOGENOM" id="CLU_115403_6_4_6"/>
<dbReference type="CDD" id="cd07043">
    <property type="entry name" value="STAS_anti-anti-sigma_factors"/>
    <property type="match status" value="1"/>
</dbReference>
<dbReference type="EMBL" id="CP000472">
    <property type="protein sequence ID" value="ACJ28393.1"/>
    <property type="molecule type" value="Genomic_DNA"/>
</dbReference>
<sequence>MKFSQLAQNNACKITLPVEMVMTQTPTLRAAILQRIDMGMTQLVIDLHQVNYIDSSGLSVLISALKKVEEHDGEIVLLSPTSGVRALIELTRLHQVFSIYEDEAAAIDYICNELVS</sequence>
<dbReference type="GO" id="GO:0043856">
    <property type="term" value="F:anti-sigma factor antagonist activity"/>
    <property type="evidence" value="ECO:0007669"/>
    <property type="project" value="InterPro"/>
</dbReference>
<dbReference type="RefSeq" id="WP_020911771.1">
    <property type="nucleotide sequence ID" value="NC_011566.1"/>
</dbReference>